<protein>
    <submittedName>
        <fullName evidence="2">Uncharacterized protein</fullName>
    </submittedName>
</protein>
<dbReference type="Proteomes" id="UP001286456">
    <property type="component" value="Unassembled WGS sequence"/>
</dbReference>
<comment type="caution">
    <text evidence="2">The sequence shown here is derived from an EMBL/GenBank/DDBJ whole genome shotgun (WGS) entry which is preliminary data.</text>
</comment>
<keyword evidence="1" id="KW-0812">Transmembrane</keyword>
<sequence>MTAIFSPILFLLFLQHTLALAHIFYSFLFFVTIPLFGYKLELFGPRRHGARSSLMGIACVSFLYFPFFILLVVFIFGLDDGESFSLFIWDSSMTGHGI</sequence>
<dbReference type="EMBL" id="JAUEPO010000003">
    <property type="protein sequence ID" value="KAK3327954.1"/>
    <property type="molecule type" value="Genomic_DNA"/>
</dbReference>
<name>A0AAE0IMY6_9PEZI</name>
<feature type="transmembrane region" description="Helical" evidence="1">
    <location>
        <begin position="54"/>
        <end position="78"/>
    </location>
</feature>
<proteinExistence type="predicted"/>
<organism evidence="2 3">
    <name type="scientific">Cercophora scortea</name>
    <dbReference type="NCBI Taxonomy" id="314031"/>
    <lineage>
        <taxon>Eukaryota</taxon>
        <taxon>Fungi</taxon>
        <taxon>Dikarya</taxon>
        <taxon>Ascomycota</taxon>
        <taxon>Pezizomycotina</taxon>
        <taxon>Sordariomycetes</taxon>
        <taxon>Sordariomycetidae</taxon>
        <taxon>Sordariales</taxon>
        <taxon>Lasiosphaeriaceae</taxon>
        <taxon>Cercophora</taxon>
    </lineage>
</organism>
<evidence type="ECO:0000256" key="1">
    <source>
        <dbReference type="SAM" id="Phobius"/>
    </source>
</evidence>
<gene>
    <name evidence="2" type="ORF">B0T19DRAFT_178407</name>
</gene>
<reference evidence="2" key="2">
    <citation type="submission" date="2023-06" db="EMBL/GenBank/DDBJ databases">
        <authorList>
            <consortium name="Lawrence Berkeley National Laboratory"/>
            <person name="Haridas S."/>
            <person name="Hensen N."/>
            <person name="Bonometti L."/>
            <person name="Westerberg I."/>
            <person name="Brannstrom I.O."/>
            <person name="Guillou S."/>
            <person name="Cros-Aarteil S."/>
            <person name="Calhoun S."/>
            <person name="Kuo A."/>
            <person name="Mondo S."/>
            <person name="Pangilinan J."/>
            <person name="Riley R."/>
            <person name="Labutti K."/>
            <person name="Andreopoulos B."/>
            <person name="Lipzen A."/>
            <person name="Chen C."/>
            <person name="Yanf M."/>
            <person name="Daum C."/>
            <person name="Ng V."/>
            <person name="Clum A."/>
            <person name="Steindorff A."/>
            <person name="Ohm R."/>
            <person name="Martin F."/>
            <person name="Silar P."/>
            <person name="Natvig D."/>
            <person name="Lalanne C."/>
            <person name="Gautier V."/>
            <person name="Ament-Velasquez S.L."/>
            <person name="Kruys A."/>
            <person name="Hutchinson M.I."/>
            <person name="Powell A.J."/>
            <person name="Barry K."/>
            <person name="Miller A.N."/>
            <person name="Grigoriev I.V."/>
            <person name="Debuchy R."/>
            <person name="Gladieux P."/>
            <person name="Thoren M.H."/>
            <person name="Johannesson H."/>
        </authorList>
    </citation>
    <scope>NUCLEOTIDE SEQUENCE</scope>
    <source>
        <strain evidence="2">SMH4131-1</strain>
    </source>
</reference>
<keyword evidence="1" id="KW-1133">Transmembrane helix</keyword>
<dbReference type="AlphaFoldDB" id="A0AAE0IMY6"/>
<feature type="transmembrane region" description="Helical" evidence="1">
    <location>
        <begin position="12"/>
        <end position="33"/>
    </location>
</feature>
<keyword evidence="1" id="KW-0472">Membrane</keyword>
<evidence type="ECO:0000313" key="2">
    <source>
        <dbReference type="EMBL" id="KAK3327954.1"/>
    </source>
</evidence>
<evidence type="ECO:0000313" key="3">
    <source>
        <dbReference type="Proteomes" id="UP001286456"/>
    </source>
</evidence>
<reference evidence="2" key="1">
    <citation type="journal article" date="2023" name="Mol. Phylogenet. Evol.">
        <title>Genome-scale phylogeny and comparative genomics of the fungal order Sordariales.</title>
        <authorList>
            <person name="Hensen N."/>
            <person name="Bonometti L."/>
            <person name="Westerberg I."/>
            <person name="Brannstrom I.O."/>
            <person name="Guillou S."/>
            <person name="Cros-Aarteil S."/>
            <person name="Calhoun S."/>
            <person name="Haridas S."/>
            <person name="Kuo A."/>
            <person name="Mondo S."/>
            <person name="Pangilinan J."/>
            <person name="Riley R."/>
            <person name="LaButti K."/>
            <person name="Andreopoulos B."/>
            <person name="Lipzen A."/>
            <person name="Chen C."/>
            <person name="Yan M."/>
            <person name="Daum C."/>
            <person name="Ng V."/>
            <person name="Clum A."/>
            <person name="Steindorff A."/>
            <person name="Ohm R.A."/>
            <person name="Martin F."/>
            <person name="Silar P."/>
            <person name="Natvig D.O."/>
            <person name="Lalanne C."/>
            <person name="Gautier V."/>
            <person name="Ament-Velasquez S.L."/>
            <person name="Kruys A."/>
            <person name="Hutchinson M.I."/>
            <person name="Powell A.J."/>
            <person name="Barry K."/>
            <person name="Miller A.N."/>
            <person name="Grigoriev I.V."/>
            <person name="Debuchy R."/>
            <person name="Gladieux P."/>
            <person name="Hiltunen Thoren M."/>
            <person name="Johannesson H."/>
        </authorList>
    </citation>
    <scope>NUCLEOTIDE SEQUENCE</scope>
    <source>
        <strain evidence="2">SMH4131-1</strain>
    </source>
</reference>
<accession>A0AAE0IMY6</accession>
<keyword evidence="3" id="KW-1185">Reference proteome</keyword>